<organism evidence="5 6">
    <name type="scientific">Rhodovulum viride</name>
    <dbReference type="NCBI Taxonomy" id="1231134"/>
    <lineage>
        <taxon>Bacteria</taxon>
        <taxon>Pseudomonadati</taxon>
        <taxon>Pseudomonadota</taxon>
        <taxon>Alphaproteobacteria</taxon>
        <taxon>Rhodobacterales</taxon>
        <taxon>Paracoccaceae</taxon>
        <taxon>Rhodovulum</taxon>
    </lineage>
</organism>
<dbReference type="InterPro" id="IPR001525">
    <property type="entry name" value="C5_MeTfrase"/>
</dbReference>
<evidence type="ECO:0000256" key="4">
    <source>
        <dbReference type="ARBA" id="ARBA00047422"/>
    </source>
</evidence>
<comment type="caution">
    <text evidence="5">The sequence shown here is derived from an EMBL/GenBank/DDBJ whole genome shotgun (WGS) entry which is preliminary data.</text>
</comment>
<dbReference type="RefSeq" id="WP_146746362.1">
    <property type="nucleotide sequence ID" value="NZ_MUAV01000045.1"/>
</dbReference>
<gene>
    <name evidence="5" type="ORF">BYZ73_20015</name>
</gene>
<keyword evidence="6" id="KW-1185">Reference proteome</keyword>
<reference evidence="5 6" key="1">
    <citation type="submission" date="2017-01" db="EMBL/GenBank/DDBJ databases">
        <title>Genome sequence of Rhodovulum viride JA756.</title>
        <authorList>
            <person name="Lakshmi K.V."/>
            <person name="Tushar L.D."/>
            <person name="Sasikala C."/>
            <person name="Venkataramana C."/>
        </authorList>
    </citation>
    <scope>NUCLEOTIDE SEQUENCE [LARGE SCALE GENOMIC DNA]</scope>
    <source>
        <strain evidence="5 6">JA756</strain>
    </source>
</reference>
<keyword evidence="1 5" id="KW-0489">Methyltransferase</keyword>
<dbReference type="Gene3D" id="3.90.120.10">
    <property type="entry name" value="DNA Methylase, subunit A, domain 2"/>
    <property type="match status" value="1"/>
</dbReference>
<dbReference type="Pfam" id="PF00145">
    <property type="entry name" value="DNA_methylase"/>
    <property type="match status" value="1"/>
</dbReference>
<dbReference type="Proteomes" id="UP000248659">
    <property type="component" value="Unassembled WGS sequence"/>
</dbReference>
<evidence type="ECO:0000313" key="6">
    <source>
        <dbReference type="Proteomes" id="UP000248659"/>
    </source>
</evidence>
<evidence type="ECO:0000256" key="1">
    <source>
        <dbReference type="ARBA" id="ARBA00022603"/>
    </source>
</evidence>
<name>A0ABX9DB18_9RHOB</name>
<comment type="catalytic activity">
    <reaction evidence="4">
        <text>a 2'-deoxycytidine in DNA + S-adenosyl-L-methionine = a 5-methyl-2'-deoxycytidine in DNA + S-adenosyl-L-homocysteine + H(+)</text>
        <dbReference type="Rhea" id="RHEA:13681"/>
        <dbReference type="Rhea" id="RHEA-COMP:11369"/>
        <dbReference type="Rhea" id="RHEA-COMP:11370"/>
        <dbReference type="ChEBI" id="CHEBI:15378"/>
        <dbReference type="ChEBI" id="CHEBI:57856"/>
        <dbReference type="ChEBI" id="CHEBI:59789"/>
        <dbReference type="ChEBI" id="CHEBI:85452"/>
        <dbReference type="ChEBI" id="CHEBI:85454"/>
        <dbReference type="EC" id="2.1.1.37"/>
    </reaction>
</comment>
<feature type="non-terminal residue" evidence="5">
    <location>
        <position position="1"/>
    </location>
</feature>
<dbReference type="GO" id="GO:0032259">
    <property type="term" value="P:methylation"/>
    <property type="evidence" value="ECO:0007669"/>
    <property type="project" value="UniProtKB-KW"/>
</dbReference>
<sequence>REMFRAQGFPESYRIDTAPDGRAFTKTEQTRMCGNSVCPPVAAAIIAANCQHLAEKQREAA</sequence>
<proteinExistence type="predicted"/>
<dbReference type="InterPro" id="IPR029063">
    <property type="entry name" value="SAM-dependent_MTases_sf"/>
</dbReference>
<protein>
    <submittedName>
        <fullName evidence="5">DNA methyltransferase</fullName>
    </submittedName>
</protein>
<dbReference type="SUPFAM" id="SSF53335">
    <property type="entry name" value="S-adenosyl-L-methionine-dependent methyltransferases"/>
    <property type="match status" value="1"/>
</dbReference>
<dbReference type="EMBL" id="MUAV01000045">
    <property type="protein sequence ID" value="RAP39525.1"/>
    <property type="molecule type" value="Genomic_DNA"/>
</dbReference>
<evidence type="ECO:0000313" key="5">
    <source>
        <dbReference type="EMBL" id="RAP39525.1"/>
    </source>
</evidence>
<keyword evidence="3" id="KW-0680">Restriction system</keyword>
<accession>A0ABX9DB18</accession>
<dbReference type="GO" id="GO:0008168">
    <property type="term" value="F:methyltransferase activity"/>
    <property type="evidence" value="ECO:0007669"/>
    <property type="project" value="UniProtKB-KW"/>
</dbReference>
<evidence type="ECO:0000256" key="3">
    <source>
        <dbReference type="ARBA" id="ARBA00022747"/>
    </source>
</evidence>
<keyword evidence="2" id="KW-0808">Transferase</keyword>
<evidence type="ECO:0000256" key="2">
    <source>
        <dbReference type="ARBA" id="ARBA00022679"/>
    </source>
</evidence>